<dbReference type="PANTHER" id="PTHR24067">
    <property type="entry name" value="UBIQUITIN-CONJUGATING ENZYME E2"/>
    <property type="match status" value="1"/>
</dbReference>
<keyword evidence="1" id="KW-0833">Ubl conjugation pathway</keyword>
<dbReference type="AlphaFoldDB" id="A0AAD6NI72"/>
<feature type="transmembrane region" description="Helical" evidence="3">
    <location>
        <begin position="321"/>
        <end position="339"/>
    </location>
</feature>
<protein>
    <submittedName>
        <fullName evidence="5">Ubiquitin-conjugating enzyme</fullName>
    </submittedName>
</protein>
<organism evidence="5 6">
    <name type="scientific">Drechslerella dactyloides</name>
    <name type="common">Nematode-trapping fungus</name>
    <name type="synonym">Arthrobotrys dactyloides</name>
    <dbReference type="NCBI Taxonomy" id="74499"/>
    <lineage>
        <taxon>Eukaryota</taxon>
        <taxon>Fungi</taxon>
        <taxon>Dikarya</taxon>
        <taxon>Ascomycota</taxon>
        <taxon>Pezizomycotina</taxon>
        <taxon>Orbiliomycetes</taxon>
        <taxon>Orbiliales</taxon>
        <taxon>Orbiliaceae</taxon>
        <taxon>Drechslerella</taxon>
    </lineage>
</organism>
<keyword evidence="3" id="KW-1133">Transmembrane helix</keyword>
<evidence type="ECO:0000259" key="4">
    <source>
        <dbReference type="PROSITE" id="PS50127"/>
    </source>
</evidence>
<dbReference type="SUPFAM" id="SSF54495">
    <property type="entry name" value="UBC-like"/>
    <property type="match status" value="1"/>
</dbReference>
<accession>A0AAD6NI72</accession>
<feature type="compositionally biased region" description="Low complexity" evidence="2">
    <location>
        <begin position="207"/>
        <end position="223"/>
    </location>
</feature>
<keyword evidence="3" id="KW-0472">Membrane</keyword>
<dbReference type="FunFam" id="3.10.110.10:FF:000086">
    <property type="entry name" value="Ubiquitin-conjugating enzyme E2 J1"/>
    <property type="match status" value="1"/>
</dbReference>
<feature type="compositionally biased region" description="Basic and acidic residues" evidence="2">
    <location>
        <begin position="179"/>
        <end position="203"/>
    </location>
</feature>
<feature type="compositionally biased region" description="Low complexity" evidence="2">
    <location>
        <begin position="239"/>
        <end position="257"/>
    </location>
</feature>
<gene>
    <name evidence="5" type="ORF">Dda_4727</name>
</gene>
<dbReference type="CDD" id="cd23799">
    <property type="entry name" value="UBCc_UBE2J"/>
    <property type="match status" value="1"/>
</dbReference>
<evidence type="ECO:0000313" key="5">
    <source>
        <dbReference type="EMBL" id="KAJ6260501.1"/>
    </source>
</evidence>
<keyword evidence="3" id="KW-0812">Transmembrane</keyword>
<name>A0AAD6NI72_DREDA</name>
<evidence type="ECO:0000313" key="6">
    <source>
        <dbReference type="Proteomes" id="UP001221413"/>
    </source>
</evidence>
<dbReference type="PROSITE" id="PS50127">
    <property type="entry name" value="UBC_2"/>
    <property type="match status" value="1"/>
</dbReference>
<dbReference type="SMART" id="SM00212">
    <property type="entry name" value="UBCc"/>
    <property type="match status" value="1"/>
</dbReference>
<evidence type="ECO:0000256" key="1">
    <source>
        <dbReference type="ARBA" id="ARBA00022786"/>
    </source>
</evidence>
<dbReference type="Proteomes" id="UP001221413">
    <property type="component" value="Unassembled WGS sequence"/>
</dbReference>
<sequence>MSTTKRPPQYNKSSPGVRRILKEAQEIAACPSPEFAAYPLEHDLYEWHFTIRGPPAPSPYAGGFYHGRIMLSPQYPMRPPMFRFLTDSGRFEVNRDICLSISGFHEETWQPSWSIRLALTALRAFMDTDPEGQVGGLDCTPEIRKDLAAKSVSYKCPDCGGGGEEDAMKVSEEEASAASKRDVVPDELRFGYKDQMKSSKNWDNENAESSASDPNASSSVPSETTSAPQLPPAQPQPQPQQQQQQQQQDQQGQAPPAEFVGQPQMFIPLGAPGQNQPVVQGNRPVGGGDLNRIHPPMVGAAMQAPAAQVAAGTSDEDRTNGYIDLAIGLLLSIFIALLLRKV</sequence>
<proteinExistence type="predicted"/>
<keyword evidence="6" id="KW-1185">Reference proteome</keyword>
<dbReference type="Pfam" id="PF00179">
    <property type="entry name" value="UQ_con"/>
    <property type="match status" value="1"/>
</dbReference>
<feature type="compositionally biased region" description="Pro residues" evidence="2">
    <location>
        <begin position="229"/>
        <end position="238"/>
    </location>
</feature>
<feature type="domain" description="UBC core" evidence="4">
    <location>
        <begin position="15"/>
        <end position="179"/>
    </location>
</feature>
<dbReference type="InterPro" id="IPR016135">
    <property type="entry name" value="UBQ-conjugating_enzyme/RWD"/>
</dbReference>
<reference evidence="5" key="1">
    <citation type="submission" date="2023-01" db="EMBL/GenBank/DDBJ databases">
        <title>The chitinases involved in constricting ring structure development in the nematode-trapping fungus Drechslerella dactyloides.</title>
        <authorList>
            <person name="Wang R."/>
            <person name="Zhang L."/>
            <person name="Tang P."/>
            <person name="Li S."/>
            <person name="Liang L."/>
        </authorList>
    </citation>
    <scope>NUCLEOTIDE SEQUENCE</scope>
    <source>
        <strain evidence="5">YMF1.00031</strain>
    </source>
</reference>
<dbReference type="InterPro" id="IPR050113">
    <property type="entry name" value="Ub_conjugating_enzyme"/>
</dbReference>
<dbReference type="InterPro" id="IPR000608">
    <property type="entry name" value="UBC"/>
</dbReference>
<comment type="caution">
    <text evidence="5">The sequence shown here is derived from an EMBL/GenBank/DDBJ whole genome shotgun (WGS) entry which is preliminary data.</text>
</comment>
<evidence type="ECO:0000256" key="3">
    <source>
        <dbReference type="SAM" id="Phobius"/>
    </source>
</evidence>
<evidence type="ECO:0000256" key="2">
    <source>
        <dbReference type="SAM" id="MobiDB-lite"/>
    </source>
</evidence>
<dbReference type="Gene3D" id="3.10.110.10">
    <property type="entry name" value="Ubiquitin Conjugating Enzyme"/>
    <property type="match status" value="1"/>
</dbReference>
<feature type="region of interest" description="Disordered" evidence="2">
    <location>
        <begin position="158"/>
        <end position="258"/>
    </location>
</feature>
<dbReference type="EMBL" id="JAQGDS010000005">
    <property type="protein sequence ID" value="KAJ6260501.1"/>
    <property type="molecule type" value="Genomic_DNA"/>
</dbReference>